<dbReference type="InterPro" id="IPR010998">
    <property type="entry name" value="Integrase_recombinase_N"/>
</dbReference>
<dbReference type="InterPro" id="IPR002104">
    <property type="entry name" value="Integrase_catalytic"/>
</dbReference>
<dbReference type="InterPro" id="IPR011931">
    <property type="entry name" value="Recomb_XerC"/>
</dbReference>
<keyword evidence="9 10" id="KW-0131">Cell cycle</keyword>
<dbReference type="PANTHER" id="PTHR30349:SF77">
    <property type="entry name" value="TYROSINE RECOMBINASE XERC"/>
    <property type="match status" value="1"/>
</dbReference>
<dbReference type="Pfam" id="PF00589">
    <property type="entry name" value="Phage_integrase"/>
    <property type="match status" value="1"/>
</dbReference>
<comment type="subunit">
    <text evidence="10">Forms a cyclic heterotetrameric complex composed of two molecules of XerC and two molecules of XerD.</text>
</comment>
<dbReference type="InterPro" id="IPR011010">
    <property type="entry name" value="DNA_brk_join_enz"/>
</dbReference>
<dbReference type="PANTHER" id="PTHR30349">
    <property type="entry name" value="PHAGE INTEGRASE-RELATED"/>
    <property type="match status" value="1"/>
</dbReference>
<dbReference type="GO" id="GO:0006313">
    <property type="term" value="P:DNA transposition"/>
    <property type="evidence" value="ECO:0007669"/>
    <property type="project" value="UniProtKB-UniRule"/>
</dbReference>
<evidence type="ECO:0000256" key="7">
    <source>
        <dbReference type="ARBA" id="ARBA00023125"/>
    </source>
</evidence>
<keyword evidence="5 10" id="KW-0159">Chromosome partition</keyword>
<dbReference type="InterPro" id="IPR023009">
    <property type="entry name" value="Tyrosine_recombinase_XerC/XerD"/>
</dbReference>
<dbReference type="InterPro" id="IPR013762">
    <property type="entry name" value="Integrase-like_cat_sf"/>
</dbReference>
<dbReference type="GO" id="GO:0007059">
    <property type="term" value="P:chromosome segregation"/>
    <property type="evidence" value="ECO:0007669"/>
    <property type="project" value="UniProtKB-UniRule"/>
</dbReference>
<evidence type="ECO:0000256" key="9">
    <source>
        <dbReference type="ARBA" id="ARBA00023306"/>
    </source>
</evidence>
<evidence type="ECO:0000313" key="15">
    <source>
        <dbReference type="Proteomes" id="UP000275076"/>
    </source>
</evidence>
<evidence type="ECO:0000256" key="11">
    <source>
        <dbReference type="NCBIfam" id="TIGR02224"/>
    </source>
</evidence>
<protein>
    <recommendedName>
        <fullName evidence="10 11">Tyrosine recombinase XerC</fullName>
    </recommendedName>
</protein>
<evidence type="ECO:0000256" key="1">
    <source>
        <dbReference type="ARBA" id="ARBA00004496"/>
    </source>
</evidence>
<keyword evidence="8 10" id="KW-0233">DNA recombination</keyword>
<evidence type="ECO:0000259" key="13">
    <source>
        <dbReference type="PROSITE" id="PS51900"/>
    </source>
</evidence>
<evidence type="ECO:0000259" key="12">
    <source>
        <dbReference type="PROSITE" id="PS51898"/>
    </source>
</evidence>
<feature type="domain" description="Core-binding (CB)" evidence="13">
    <location>
        <begin position="4"/>
        <end position="90"/>
    </location>
</feature>
<keyword evidence="15" id="KW-1185">Reference proteome</keyword>
<dbReference type="RefSeq" id="WP_125556491.1">
    <property type="nucleotide sequence ID" value="NZ_RBVX01000012.1"/>
</dbReference>
<feature type="active site" description="O-(3'-phospho-DNA)-tyrosine intermediate" evidence="10">
    <location>
        <position position="283"/>
    </location>
</feature>
<keyword evidence="7 10" id="KW-0238">DNA-binding</keyword>
<dbReference type="Gene3D" id="1.10.443.10">
    <property type="entry name" value="Intergrase catalytic core"/>
    <property type="match status" value="1"/>
</dbReference>
<dbReference type="NCBIfam" id="NF001399">
    <property type="entry name" value="PRK00283.1"/>
    <property type="match status" value="1"/>
</dbReference>
<dbReference type="PROSITE" id="PS51900">
    <property type="entry name" value="CB"/>
    <property type="match status" value="1"/>
</dbReference>
<feature type="active site" evidence="10">
    <location>
        <position position="251"/>
    </location>
</feature>
<comment type="function">
    <text evidence="10">Site-specific tyrosine recombinase, which acts by catalyzing the cutting and rejoining of the recombining DNA molecules. The XerC-XerD complex is essential to convert dimers of the bacterial chromosome into monomers to permit their segregation at cell division. It also contributes to the segregational stability of plasmids.</text>
</comment>
<gene>
    <name evidence="10 14" type="primary">xerC</name>
    <name evidence="14" type="ORF">D7Z54_14075</name>
</gene>
<dbReference type="GO" id="GO:0051301">
    <property type="term" value="P:cell division"/>
    <property type="evidence" value="ECO:0007669"/>
    <property type="project" value="UniProtKB-UniRule"/>
</dbReference>
<sequence length="307" mass="35536">MSEDKYTMYINQFMQYLQVEKNASELTVQAYHKDLEDFISFLQAEGITSPMEVDTDVSRLYFNYLYEQAFHRASAARKISVLRTFYKFLIREELMDVNPFIASGLPKQEKKLPRFLYEQELTMLFDSFDINEDLDQRDLAIFELLYATGMRVSELCRVQLHDINKEIGTLLVKGKGAKERYVPIGSFALEAVSFYCSHAREKLVKKKMEPESTLFLNNKGGPLTQRGVRFIVDKRVKEVSYTLTISPHDLRHTFATHLLNQGADLRSVQDLLGHAHLSTTQIYTHVTKDRLKEVYDNAHPRADKEGG</sequence>
<dbReference type="Pfam" id="PF02899">
    <property type="entry name" value="Phage_int_SAM_1"/>
    <property type="match status" value="1"/>
</dbReference>
<evidence type="ECO:0000256" key="8">
    <source>
        <dbReference type="ARBA" id="ARBA00023172"/>
    </source>
</evidence>
<comment type="subcellular location">
    <subcellularLocation>
        <location evidence="1 10">Cytoplasm</location>
    </subcellularLocation>
</comment>
<name>A0A428N3F9_9BACI</name>
<keyword evidence="6 10" id="KW-0229">DNA integration</keyword>
<evidence type="ECO:0000256" key="2">
    <source>
        <dbReference type="ARBA" id="ARBA00006657"/>
    </source>
</evidence>
<evidence type="ECO:0000256" key="4">
    <source>
        <dbReference type="ARBA" id="ARBA00022618"/>
    </source>
</evidence>
<feature type="domain" description="Tyr recombinase" evidence="12">
    <location>
        <begin position="111"/>
        <end position="296"/>
    </location>
</feature>
<dbReference type="HAMAP" id="MF_01808">
    <property type="entry name" value="Recomb_XerC_XerD"/>
    <property type="match status" value="1"/>
</dbReference>
<dbReference type="InterPro" id="IPR044068">
    <property type="entry name" value="CB"/>
</dbReference>
<organism evidence="14 15">
    <name type="scientific">Salibacterium salarium</name>
    <dbReference type="NCBI Taxonomy" id="284579"/>
    <lineage>
        <taxon>Bacteria</taxon>
        <taxon>Bacillati</taxon>
        <taxon>Bacillota</taxon>
        <taxon>Bacilli</taxon>
        <taxon>Bacillales</taxon>
        <taxon>Bacillaceae</taxon>
    </lineage>
</organism>
<dbReference type="CDD" id="cd00798">
    <property type="entry name" value="INT_XerDC_C"/>
    <property type="match status" value="1"/>
</dbReference>
<dbReference type="GO" id="GO:0005737">
    <property type="term" value="C:cytoplasm"/>
    <property type="evidence" value="ECO:0007669"/>
    <property type="project" value="UniProtKB-SubCell"/>
</dbReference>
<evidence type="ECO:0000256" key="10">
    <source>
        <dbReference type="HAMAP-Rule" id="MF_01808"/>
    </source>
</evidence>
<dbReference type="SUPFAM" id="SSF56349">
    <property type="entry name" value="DNA breaking-rejoining enzymes"/>
    <property type="match status" value="1"/>
</dbReference>
<dbReference type="PROSITE" id="PS51898">
    <property type="entry name" value="TYR_RECOMBINASE"/>
    <property type="match status" value="1"/>
</dbReference>
<feature type="active site" evidence="10">
    <location>
        <position position="175"/>
    </location>
</feature>
<dbReference type="NCBIfam" id="TIGR02224">
    <property type="entry name" value="recomb_XerC"/>
    <property type="match status" value="1"/>
</dbReference>
<comment type="similarity">
    <text evidence="2 10">Belongs to the 'phage' integrase family. XerC subfamily.</text>
</comment>
<dbReference type="EMBL" id="RBVX01000012">
    <property type="protein sequence ID" value="RSL32866.1"/>
    <property type="molecule type" value="Genomic_DNA"/>
</dbReference>
<dbReference type="Proteomes" id="UP000275076">
    <property type="component" value="Unassembled WGS sequence"/>
</dbReference>
<evidence type="ECO:0000256" key="6">
    <source>
        <dbReference type="ARBA" id="ARBA00022908"/>
    </source>
</evidence>
<dbReference type="InterPro" id="IPR004107">
    <property type="entry name" value="Integrase_SAM-like_N"/>
</dbReference>
<dbReference type="GO" id="GO:0003677">
    <property type="term" value="F:DNA binding"/>
    <property type="evidence" value="ECO:0007669"/>
    <property type="project" value="UniProtKB-UniRule"/>
</dbReference>
<comment type="caution">
    <text evidence="14">The sequence shown here is derived from an EMBL/GenBank/DDBJ whole genome shotgun (WGS) entry which is preliminary data.</text>
</comment>
<feature type="active site" evidence="10">
    <location>
        <position position="248"/>
    </location>
</feature>
<dbReference type="OrthoDB" id="9801717at2"/>
<dbReference type="Gene3D" id="1.10.150.130">
    <property type="match status" value="1"/>
</dbReference>
<accession>A0A428N3F9</accession>
<reference evidence="14 15" key="1">
    <citation type="submission" date="2018-10" db="EMBL/GenBank/DDBJ databases">
        <title>Draft genome sequence of Bacillus salarius IM0101, isolated from a hypersaline soil in Inner Mongolia, China.</title>
        <authorList>
            <person name="Yamprayoonswat W."/>
            <person name="Boonvisut S."/>
            <person name="Jumpathong W."/>
            <person name="Sittihan S."/>
            <person name="Ruangsuj P."/>
            <person name="Wanthongcharoen S."/>
            <person name="Thongpramul N."/>
            <person name="Pimmason S."/>
            <person name="Yu B."/>
            <person name="Yasawong M."/>
        </authorList>
    </citation>
    <scope>NUCLEOTIDE SEQUENCE [LARGE SCALE GENOMIC DNA]</scope>
    <source>
        <strain evidence="14 15">IM0101</strain>
    </source>
</reference>
<dbReference type="NCBIfam" id="NF040815">
    <property type="entry name" value="recomb_XerA_Arch"/>
    <property type="match status" value="1"/>
</dbReference>
<proteinExistence type="inferred from homology"/>
<dbReference type="GO" id="GO:0009037">
    <property type="term" value="F:tyrosine-based site-specific recombinase activity"/>
    <property type="evidence" value="ECO:0007669"/>
    <property type="project" value="UniProtKB-UniRule"/>
</dbReference>
<feature type="active site" evidence="10">
    <location>
        <position position="274"/>
    </location>
</feature>
<feature type="active site" evidence="10">
    <location>
        <position position="151"/>
    </location>
</feature>
<keyword evidence="3 10" id="KW-0963">Cytoplasm</keyword>
<evidence type="ECO:0000313" key="14">
    <source>
        <dbReference type="EMBL" id="RSL32866.1"/>
    </source>
</evidence>
<dbReference type="InterPro" id="IPR050090">
    <property type="entry name" value="Tyrosine_recombinase_XerCD"/>
</dbReference>
<evidence type="ECO:0000256" key="5">
    <source>
        <dbReference type="ARBA" id="ARBA00022829"/>
    </source>
</evidence>
<dbReference type="AlphaFoldDB" id="A0A428N3F9"/>
<keyword evidence="4 10" id="KW-0132">Cell division</keyword>
<evidence type="ECO:0000256" key="3">
    <source>
        <dbReference type="ARBA" id="ARBA00022490"/>
    </source>
</evidence>